<dbReference type="InterPro" id="IPR042097">
    <property type="entry name" value="Aminopeptidase_N-like_N_sf"/>
</dbReference>
<keyword evidence="10 20" id="KW-0378">Hydrolase</keyword>
<evidence type="ECO:0000256" key="4">
    <source>
        <dbReference type="ARBA" id="ARBA00022438"/>
    </source>
</evidence>
<comment type="similarity">
    <text evidence="3 20">Belongs to the peptidase M1 family.</text>
</comment>
<evidence type="ECO:0000256" key="15">
    <source>
        <dbReference type="ARBA" id="ARBA00023180"/>
    </source>
</evidence>
<evidence type="ECO:0000256" key="16">
    <source>
        <dbReference type="ARBA" id="ARBA00023288"/>
    </source>
</evidence>
<dbReference type="GO" id="GO:0008270">
    <property type="term" value="F:zinc ion binding"/>
    <property type="evidence" value="ECO:0007669"/>
    <property type="project" value="UniProtKB-UniRule"/>
</dbReference>
<comment type="catalytic activity">
    <reaction evidence="1">
        <text>Release of an N-terminal amino acid, Xaa-|-Yaa- from a peptide, amide or arylamide. Xaa is preferably Ala, but may be most amino acids including Pro (slow action). When a terminal hydrophobic residue is followed by a prolyl residue, the two may be released as an intact Xaa-Pro dipeptide.</text>
        <dbReference type="EC" id="3.4.11.2"/>
    </reaction>
</comment>
<evidence type="ECO:0000259" key="23">
    <source>
        <dbReference type="Pfam" id="PF11838"/>
    </source>
</evidence>
<feature type="active site" description="Proton acceptor" evidence="17">
    <location>
        <position position="359"/>
    </location>
</feature>
<protein>
    <recommendedName>
        <fullName evidence="20">Aminopeptidase</fullName>
        <ecNumber evidence="20">3.4.11.-</ecNumber>
    </recommendedName>
</protein>
<evidence type="ECO:0000256" key="18">
    <source>
        <dbReference type="PIRSR" id="PIRSR634016-3"/>
    </source>
</evidence>
<comment type="caution">
    <text evidence="25">The sequence shown here is derived from an EMBL/GenBank/DDBJ whole genome shotgun (WGS) entry which is preliminary data.</text>
</comment>
<dbReference type="SUPFAM" id="SSF55486">
    <property type="entry name" value="Metalloproteases ('zincins'), catalytic domain"/>
    <property type="match status" value="1"/>
</dbReference>
<dbReference type="InterPro" id="IPR050344">
    <property type="entry name" value="Peptidase_M1_aminopeptidases"/>
</dbReference>
<dbReference type="EMBL" id="JARGDH010000004">
    <property type="protein sequence ID" value="KAL0271363.1"/>
    <property type="molecule type" value="Genomic_DNA"/>
</dbReference>
<dbReference type="EMBL" id="JARGDH010000004">
    <property type="protein sequence ID" value="KAL0271362.1"/>
    <property type="molecule type" value="Genomic_DNA"/>
</dbReference>
<dbReference type="GO" id="GO:0005615">
    <property type="term" value="C:extracellular space"/>
    <property type="evidence" value="ECO:0007669"/>
    <property type="project" value="TreeGrafter"/>
</dbReference>
<feature type="binding site" evidence="18">
    <location>
        <position position="358"/>
    </location>
    <ligand>
        <name>Zn(2+)</name>
        <dbReference type="ChEBI" id="CHEBI:29105"/>
        <note>catalytic</note>
    </ligand>
</feature>
<dbReference type="EC" id="3.4.11.-" evidence="20"/>
<comment type="subcellular location">
    <subcellularLocation>
        <location evidence="2">Cell membrane</location>
        <topology evidence="2">Lipid-anchor</topology>
        <topology evidence="2">GPI-anchor</topology>
    </subcellularLocation>
</comment>
<evidence type="ECO:0000256" key="17">
    <source>
        <dbReference type="PIRSR" id="PIRSR634016-1"/>
    </source>
</evidence>
<keyword evidence="9 21" id="KW-0732">Signal</keyword>
<dbReference type="Gene3D" id="1.25.50.20">
    <property type="match status" value="1"/>
</dbReference>
<dbReference type="SUPFAM" id="SSF63737">
    <property type="entry name" value="Leukotriene A4 hydrolase N-terminal domain"/>
    <property type="match status" value="1"/>
</dbReference>
<dbReference type="GO" id="GO:0070006">
    <property type="term" value="F:metalloaminopeptidase activity"/>
    <property type="evidence" value="ECO:0007669"/>
    <property type="project" value="TreeGrafter"/>
</dbReference>
<evidence type="ECO:0000256" key="14">
    <source>
        <dbReference type="ARBA" id="ARBA00023157"/>
    </source>
</evidence>
<keyword evidence="5" id="KW-1003">Cell membrane</keyword>
<feature type="domain" description="Aminopeptidase N-like N-terminal" evidence="24">
    <location>
        <begin position="39"/>
        <end position="240"/>
    </location>
</feature>
<evidence type="ECO:0000256" key="13">
    <source>
        <dbReference type="ARBA" id="ARBA00023136"/>
    </source>
</evidence>
<keyword evidence="15" id="KW-0325">Glycoprotein</keyword>
<dbReference type="InterPro" id="IPR014782">
    <property type="entry name" value="Peptidase_M1_dom"/>
</dbReference>
<dbReference type="Pfam" id="PF17900">
    <property type="entry name" value="Peptidase_M1_N"/>
    <property type="match status" value="1"/>
</dbReference>
<dbReference type="PRINTS" id="PR00756">
    <property type="entry name" value="ALADIPTASE"/>
</dbReference>
<organism evidence="25">
    <name type="scientific">Menopon gallinae</name>
    <name type="common">poultry shaft louse</name>
    <dbReference type="NCBI Taxonomy" id="328185"/>
    <lineage>
        <taxon>Eukaryota</taxon>
        <taxon>Metazoa</taxon>
        <taxon>Ecdysozoa</taxon>
        <taxon>Arthropoda</taxon>
        <taxon>Hexapoda</taxon>
        <taxon>Insecta</taxon>
        <taxon>Pterygota</taxon>
        <taxon>Neoptera</taxon>
        <taxon>Paraneoptera</taxon>
        <taxon>Psocodea</taxon>
        <taxon>Troctomorpha</taxon>
        <taxon>Phthiraptera</taxon>
        <taxon>Amblycera</taxon>
        <taxon>Menoponidae</taxon>
        <taxon>Menopon</taxon>
    </lineage>
</organism>
<feature type="domain" description="Peptidase M1 membrane alanine aminopeptidase" evidence="22">
    <location>
        <begin position="292"/>
        <end position="499"/>
    </location>
</feature>
<feature type="chain" id="PRO_5044477008" description="Aminopeptidase" evidence="21">
    <location>
        <begin position="21"/>
        <end position="947"/>
    </location>
</feature>
<dbReference type="InterPro" id="IPR024571">
    <property type="entry name" value="ERAP1-like_C_dom"/>
</dbReference>
<comment type="cofactor">
    <cofactor evidence="18 20">
        <name>Zn(2+)</name>
        <dbReference type="ChEBI" id="CHEBI:29105"/>
    </cofactor>
    <text evidence="18 20">Binds 1 zinc ion per subunit.</text>
</comment>
<dbReference type="InterPro" id="IPR034016">
    <property type="entry name" value="M1_APN-typ"/>
</dbReference>
<evidence type="ECO:0000256" key="2">
    <source>
        <dbReference type="ARBA" id="ARBA00004609"/>
    </source>
</evidence>
<dbReference type="PANTHER" id="PTHR11533">
    <property type="entry name" value="PROTEASE M1 ZINC METALLOPROTEASE"/>
    <property type="match status" value="1"/>
</dbReference>
<dbReference type="GO" id="GO:0005737">
    <property type="term" value="C:cytoplasm"/>
    <property type="evidence" value="ECO:0007669"/>
    <property type="project" value="TreeGrafter"/>
</dbReference>
<feature type="signal peptide" evidence="21">
    <location>
        <begin position="1"/>
        <end position="20"/>
    </location>
</feature>
<dbReference type="GO" id="GO:0005886">
    <property type="term" value="C:plasma membrane"/>
    <property type="evidence" value="ECO:0007669"/>
    <property type="project" value="UniProtKB-SubCell"/>
</dbReference>
<accession>A0AAW2HNG2</accession>
<name>A0AAW2HNG2_9NEOP</name>
<evidence type="ECO:0000256" key="5">
    <source>
        <dbReference type="ARBA" id="ARBA00022475"/>
    </source>
</evidence>
<dbReference type="AlphaFoldDB" id="A0AAW2HNG2"/>
<evidence type="ECO:0000256" key="3">
    <source>
        <dbReference type="ARBA" id="ARBA00010136"/>
    </source>
</evidence>
<dbReference type="GO" id="GO:0042277">
    <property type="term" value="F:peptide binding"/>
    <property type="evidence" value="ECO:0007669"/>
    <property type="project" value="TreeGrafter"/>
</dbReference>
<feature type="binding site" evidence="18">
    <location>
        <position position="362"/>
    </location>
    <ligand>
        <name>Zn(2+)</name>
        <dbReference type="ChEBI" id="CHEBI:29105"/>
        <note>catalytic</note>
    </ligand>
</feature>
<dbReference type="InterPro" id="IPR027268">
    <property type="entry name" value="Peptidase_M4/M1_CTD_sf"/>
</dbReference>
<dbReference type="Gene3D" id="1.10.390.10">
    <property type="entry name" value="Neutral Protease Domain 2"/>
    <property type="match status" value="1"/>
</dbReference>
<dbReference type="PANTHER" id="PTHR11533:SF290">
    <property type="entry name" value="AMINOPEPTIDASE"/>
    <property type="match status" value="1"/>
</dbReference>
<dbReference type="Gene3D" id="2.60.40.1910">
    <property type="match status" value="1"/>
</dbReference>
<dbReference type="CDD" id="cd09601">
    <property type="entry name" value="M1_APN-Q_like"/>
    <property type="match status" value="1"/>
</dbReference>
<dbReference type="GO" id="GO:0098552">
    <property type="term" value="C:side of membrane"/>
    <property type="evidence" value="ECO:0007669"/>
    <property type="project" value="UniProtKB-KW"/>
</dbReference>
<dbReference type="FunFam" id="1.10.390.10:FF:000013">
    <property type="entry name" value="Aminopeptidase N"/>
    <property type="match status" value="1"/>
</dbReference>
<proteinExistence type="inferred from homology"/>
<keyword evidence="8 18" id="KW-0479">Metal-binding</keyword>
<dbReference type="GO" id="GO:0043171">
    <property type="term" value="P:peptide catabolic process"/>
    <property type="evidence" value="ECO:0007669"/>
    <property type="project" value="TreeGrafter"/>
</dbReference>
<evidence type="ECO:0000256" key="19">
    <source>
        <dbReference type="PIRSR" id="PIRSR634016-4"/>
    </source>
</evidence>
<keyword evidence="6" id="KW-0336">GPI-anchor</keyword>
<feature type="domain" description="ERAP1-like C-terminal" evidence="23">
    <location>
        <begin position="599"/>
        <end position="903"/>
    </location>
</feature>
<evidence type="ECO:0000256" key="8">
    <source>
        <dbReference type="ARBA" id="ARBA00022723"/>
    </source>
</evidence>
<dbReference type="FunFam" id="1.25.50.20:FF:000001">
    <property type="entry name" value="Aminopeptidase"/>
    <property type="match status" value="1"/>
</dbReference>
<evidence type="ECO:0000256" key="7">
    <source>
        <dbReference type="ARBA" id="ARBA00022670"/>
    </source>
</evidence>
<evidence type="ECO:0000256" key="10">
    <source>
        <dbReference type="ARBA" id="ARBA00022801"/>
    </source>
</evidence>
<keyword evidence="12 20" id="KW-0482">Metalloprotease</keyword>
<evidence type="ECO:0000256" key="6">
    <source>
        <dbReference type="ARBA" id="ARBA00022622"/>
    </source>
</evidence>
<evidence type="ECO:0000256" key="1">
    <source>
        <dbReference type="ARBA" id="ARBA00000098"/>
    </source>
</evidence>
<dbReference type="FunFam" id="2.60.40.1910:FF:000008">
    <property type="entry name" value="Aminopeptidase"/>
    <property type="match status" value="1"/>
</dbReference>
<feature type="binding site" evidence="18">
    <location>
        <position position="381"/>
    </location>
    <ligand>
        <name>Zn(2+)</name>
        <dbReference type="ChEBI" id="CHEBI:29105"/>
        <note>catalytic</note>
    </ligand>
</feature>
<keyword evidence="16" id="KW-0449">Lipoprotein</keyword>
<evidence type="ECO:0000313" key="25">
    <source>
        <dbReference type="EMBL" id="KAL0271362.1"/>
    </source>
</evidence>
<evidence type="ECO:0000256" key="12">
    <source>
        <dbReference type="ARBA" id="ARBA00023049"/>
    </source>
</evidence>
<keyword evidence="13" id="KW-0472">Membrane</keyword>
<dbReference type="Pfam" id="PF11838">
    <property type="entry name" value="ERAP1_C"/>
    <property type="match status" value="1"/>
</dbReference>
<dbReference type="Gene3D" id="2.60.40.1730">
    <property type="entry name" value="tricorn interacting facor f3 domain"/>
    <property type="match status" value="1"/>
</dbReference>
<gene>
    <name evidence="25" type="ORF">PYX00_008473</name>
</gene>
<evidence type="ECO:0000256" key="11">
    <source>
        <dbReference type="ARBA" id="ARBA00022833"/>
    </source>
</evidence>
<evidence type="ECO:0000256" key="21">
    <source>
        <dbReference type="SAM" id="SignalP"/>
    </source>
</evidence>
<dbReference type="InterPro" id="IPR045357">
    <property type="entry name" value="Aminopeptidase_N-like_N"/>
</dbReference>
<keyword evidence="4 20" id="KW-0031">Aminopeptidase</keyword>
<dbReference type="Pfam" id="PF01433">
    <property type="entry name" value="Peptidase_M1"/>
    <property type="match status" value="1"/>
</dbReference>
<dbReference type="GO" id="GO:0006508">
    <property type="term" value="P:proteolysis"/>
    <property type="evidence" value="ECO:0007669"/>
    <property type="project" value="UniProtKB-KW"/>
</dbReference>
<keyword evidence="7 20" id="KW-0645">Protease</keyword>
<evidence type="ECO:0000259" key="24">
    <source>
        <dbReference type="Pfam" id="PF17900"/>
    </source>
</evidence>
<dbReference type="GO" id="GO:0016285">
    <property type="term" value="F:alanyl aminopeptidase activity"/>
    <property type="evidence" value="ECO:0007669"/>
    <property type="project" value="UniProtKB-EC"/>
</dbReference>
<evidence type="ECO:0000259" key="22">
    <source>
        <dbReference type="Pfam" id="PF01433"/>
    </source>
</evidence>
<dbReference type="InterPro" id="IPR001930">
    <property type="entry name" value="Peptidase_M1"/>
</dbReference>
<keyword evidence="11 18" id="KW-0862">Zinc</keyword>
<sequence>MAAIKYFVVFLAFFLPPITSRYTPVIKKDVQYFLDGKVVPEHYSIYLMTHVEDCERSCAFEGKINITVRVNEAAVDKNEKVTQIQLNSDPDTKISRCELLDNDGNKIPTKLSLNNATEILTVYADRELSRNKKYRLYFEYSAIHNDDMFGFYRSSYRTPKGERRWLLTTQFQPNDARKAFPCFDEPKFKATYEMTISLTKTAANAGYTALFNTDLKDKTENNQIVTYKFKKTPLPMSSYLAAFIVSDFKATKPLKFTSDYETGKPLEKNFQTWGEEKYISGGDAALAQTIGTSAIKQLSEFLGIGFAYPKMDQIGIPDFAAGAMENWGLITYRERLIFFNRKTGSEFTRKDILNVITHELVHQWFGDLVTLESWNYIWLNEGFATYLSYFISDRVAKTAFNSNWNTVGQMIIDETQVRALETDGLEHSRPMSVNVTNPNIVGSYFDSISYAKAASVLRMWSHSLGEEVFRKGLNMYLNARKERNSVPSDLIRSFEKACNLTNCIPVKYGLVTELFEDWHILSGYPVVTVQKSGKKAYTLSQEQFLWYQHKNTTVHNNRFNVPITYSVASKPDFENTKPSLWLKKNVKSAEILLDNEEKWIVLNNKHTGYFRINYEKENWIALIEQLKKDHRVINEANRAQLINDAFAFTRSTYKDYKVGYDIALTLASYLVKEENFIPWKSALNSFMFLNNKMTSSTKYKDFRNFVTGLLKSRYDALGLIVKDDGAHMENLLRMDIGEWACSLGYKPCVEDALRLYKNKSAISPDVKKVVYCTAIREGDDSVWDSVWKLYINSPDNVEQMMYLSSLGCSSSPKKLSEFLKKTLTENSGIRKQDYTTAFASVYKAGNIQAALDFLMNNFGDIANNYSGIDPLGPMIVGISSRMNTEKDLAAMKNLQKKISDSDQDNVKMALVSIAKAIEIIESNINWINLKRGSIDAWLEKNKPAQID</sequence>
<reference evidence="25" key="1">
    <citation type="journal article" date="2024" name="Gigascience">
        <title>Chromosome-level genome of the poultry shaft louse Menopon gallinae provides insight into the host-switching and adaptive evolution of parasitic lice.</title>
        <authorList>
            <person name="Xu Y."/>
            <person name="Ma L."/>
            <person name="Liu S."/>
            <person name="Liang Y."/>
            <person name="Liu Q."/>
            <person name="He Z."/>
            <person name="Tian L."/>
            <person name="Duan Y."/>
            <person name="Cai W."/>
            <person name="Li H."/>
            <person name="Song F."/>
        </authorList>
    </citation>
    <scope>NUCLEOTIDE SEQUENCE</scope>
    <source>
        <strain evidence="25">Cailab_2023a</strain>
    </source>
</reference>
<evidence type="ECO:0000256" key="9">
    <source>
        <dbReference type="ARBA" id="ARBA00022729"/>
    </source>
</evidence>
<evidence type="ECO:0000256" key="20">
    <source>
        <dbReference type="RuleBase" id="RU364040"/>
    </source>
</evidence>
<keyword evidence="14" id="KW-1015">Disulfide bond</keyword>
<feature type="site" description="Transition state stabilizer" evidence="19">
    <location>
        <position position="450"/>
    </location>
</feature>